<dbReference type="InterPro" id="IPR002686">
    <property type="entry name" value="Transposase_17"/>
</dbReference>
<feature type="domain" description="Transposase IS200-like" evidence="1">
    <location>
        <begin position="11"/>
        <end position="129"/>
    </location>
</feature>
<dbReference type="EMBL" id="DWYA01000012">
    <property type="protein sequence ID" value="HJB38983.1"/>
    <property type="molecule type" value="Genomic_DNA"/>
</dbReference>
<dbReference type="AlphaFoldDB" id="A0A9D2M132"/>
<organism evidence="2 3">
    <name type="scientific">Candidatus Ruthenibacterium avium</name>
    <dbReference type="NCBI Taxonomy" id="2838751"/>
    <lineage>
        <taxon>Bacteria</taxon>
        <taxon>Bacillati</taxon>
        <taxon>Bacillota</taxon>
        <taxon>Clostridia</taxon>
        <taxon>Eubacteriales</taxon>
        <taxon>Oscillospiraceae</taxon>
        <taxon>Ruthenibacterium</taxon>
    </lineage>
</organism>
<gene>
    <name evidence="2" type="primary">tnpA</name>
    <name evidence="2" type="ORF">H9943_01150</name>
</gene>
<comment type="caution">
    <text evidence="2">The sequence shown here is derived from an EMBL/GenBank/DDBJ whole genome shotgun (WGS) entry which is preliminary data.</text>
</comment>
<dbReference type="Gene3D" id="3.30.70.1290">
    <property type="entry name" value="Transposase IS200-like"/>
    <property type="match status" value="1"/>
</dbReference>
<dbReference type="GO" id="GO:0004803">
    <property type="term" value="F:transposase activity"/>
    <property type="evidence" value="ECO:0007669"/>
    <property type="project" value="InterPro"/>
</dbReference>
<dbReference type="GO" id="GO:0003677">
    <property type="term" value="F:DNA binding"/>
    <property type="evidence" value="ECO:0007669"/>
    <property type="project" value="InterPro"/>
</dbReference>
<evidence type="ECO:0000259" key="1">
    <source>
        <dbReference type="SMART" id="SM01321"/>
    </source>
</evidence>
<dbReference type="GO" id="GO:0006313">
    <property type="term" value="P:DNA transposition"/>
    <property type="evidence" value="ECO:0007669"/>
    <property type="project" value="InterPro"/>
</dbReference>
<protein>
    <submittedName>
        <fullName evidence="2">IS200/IS605 family transposase</fullName>
    </submittedName>
</protein>
<reference evidence="2" key="2">
    <citation type="submission" date="2021-04" db="EMBL/GenBank/DDBJ databases">
        <authorList>
            <person name="Gilroy R."/>
        </authorList>
    </citation>
    <scope>NUCLEOTIDE SEQUENCE</scope>
    <source>
        <strain evidence="2">ChiBcec8-14828</strain>
    </source>
</reference>
<dbReference type="SMART" id="SM01321">
    <property type="entry name" value="Y1_Tnp"/>
    <property type="match status" value="1"/>
</dbReference>
<dbReference type="PANTHER" id="PTHR33360:SF2">
    <property type="entry name" value="TRANSPOSASE FOR INSERTION SEQUENCE ELEMENT IS200"/>
    <property type="match status" value="1"/>
</dbReference>
<dbReference type="NCBIfam" id="NF033573">
    <property type="entry name" value="transpos_IS200"/>
    <property type="match status" value="1"/>
</dbReference>
<evidence type="ECO:0000313" key="2">
    <source>
        <dbReference type="EMBL" id="HJB38983.1"/>
    </source>
</evidence>
<sequence length="153" mass="18064">MKDVNSLSHSSWRCKYHIVFAPKYRRQAIYGEIKADVGKILRELCERKKVEIIAAECCKDHIHMLVSIPPYLSVAQFMGYLKSKSSLMIFDRHANLKYKYGSRHFWCRGYFVDTVGKYETAIREYIDNQLKDDMMNDQMTLKEYIDPFTGSKK</sequence>
<proteinExistence type="predicted"/>
<name>A0A9D2M132_9FIRM</name>
<reference evidence="2" key="1">
    <citation type="journal article" date="2021" name="PeerJ">
        <title>Extensive microbial diversity within the chicken gut microbiome revealed by metagenomics and culture.</title>
        <authorList>
            <person name="Gilroy R."/>
            <person name="Ravi A."/>
            <person name="Getino M."/>
            <person name="Pursley I."/>
            <person name="Horton D.L."/>
            <person name="Alikhan N.F."/>
            <person name="Baker D."/>
            <person name="Gharbi K."/>
            <person name="Hall N."/>
            <person name="Watson M."/>
            <person name="Adriaenssens E.M."/>
            <person name="Foster-Nyarko E."/>
            <person name="Jarju S."/>
            <person name="Secka A."/>
            <person name="Antonio M."/>
            <person name="Oren A."/>
            <person name="Chaudhuri R.R."/>
            <person name="La Ragione R."/>
            <person name="Hildebrand F."/>
            <person name="Pallen M.J."/>
        </authorList>
    </citation>
    <scope>NUCLEOTIDE SEQUENCE</scope>
    <source>
        <strain evidence="2">ChiBcec8-14828</strain>
    </source>
</reference>
<evidence type="ECO:0000313" key="3">
    <source>
        <dbReference type="Proteomes" id="UP000824209"/>
    </source>
</evidence>
<dbReference type="Proteomes" id="UP000824209">
    <property type="component" value="Unassembled WGS sequence"/>
</dbReference>
<dbReference type="PANTHER" id="PTHR33360">
    <property type="entry name" value="TRANSPOSASE FOR INSERTION SEQUENCE ELEMENT IS200"/>
    <property type="match status" value="1"/>
</dbReference>
<accession>A0A9D2M132</accession>
<dbReference type="SUPFAM" id="SSF143422">
    <property type="entry name" value="Transposase IS200-like"/>
    <property type="match status" value="1"/>
</dbReference>
<dbReference type="Pfam" id="PF01797">
    <property type="entry name" value="Y1_Tnp"/>
    <property type="match status" value="1"/>
</dbReference>
<dbReference type="InterPro" id="IPR036515">
    <property type="entry name" value="Transposase_17_sf"/>
</dbReference>